<gene>
    <name evidence="3" type="primary">6048320</name>
    <name evidence="2" type="ORF">CpipJ_CPIJ015146</name>
</gene>
<dbReference type="KEGG" id="cqu:CpipJ_CPIJ015146"/>
<dbReference type="InParanoid" id="B0X6I5"/>
<dbReference type="EMBL" id="DS232414">
    <property type="protein sequence ID" value="EDS41468.1"/>
    <property type="molecule type" value="Genomic_DNA"/>
</dbReference>
<keyword evidence="4" id="KW-1185">Reference proteome</keyword>
<evidence type="ECO:0000313" key="3">
    <source>
        <dbReference type="EnsemblMetazoa" id="CPIJ015146-PA"/>
    </source>
</evidence>
<dbReference type="Proteomes" id="UP000002320">
    <property type="component" value="Unassembled WGS sequence"/>
</dbReference>
<reference evidence="2" key="1">
    <citation type="submission" date="2007-03" db="EMBL/GenBank/DDBJ databases">
        <title>Annotation of Culex pipiens quinquefasciatus.</title>
        <authorList>
            <consortium name="The Broad Institute Genome Sequencing Platform"/>
            <person name="Atkinson P.W."/>
            <person name="Hemingway J."/>
            <person name="Christensen B.M."/>
            <person name="Higgs S."/>
            <person name="Kodira C."/>
            <person name="Hannick L."/>
            <person name="Megy K."/>
            <person name="O'Leary S."/>
            <person name="Pearson M."/>
            <person name="Haas B.J."/>
            <person name="Mauceli E."/>
            <person name="Wortman J.R."/>
            <person name="Lee N.H."/>
            <person name="Guigo R."/>
            <person name="Stanke M."/>
            <person name="Alvarado L."/>
            <person name="Amedeo P."/>
            <person name="Antoine C.H."/>
            <person name="Arensburger P."/>
            <person name="Bidwell S.L."/>
            <person name="Crawford M."/>
            <person name="Camaro F."/>
            <person name="Devon K."/>
            <person name="Engels R."/>
            <person name="Hammond M."/>
            <person name="Howarth C."/>
            <person name="Koehrsen M."/>
            <person name="Lawson D."/>
            <person name="Montgomery P."/>
            <person name="Nene V."/>
            <person name="Nusbaum C."/>
            <person name="Puiu D."/>
            <person name="Romero-Severson J."/>
            <person name="Severson D.W."/>
            <person name="Shumway M."/>
            <person name="Sisk P."/>
            <person name="Stolte C."/>
            <person name="Zeng Q."/>
            <person name="Eisenstadt E."/>
            <person name="Fraser-Liggett C."/>
            <person name="Strausberg R."/>
            <person name="Galagan J."/>
            <person name="Birren B."/>
            <person name="Collins F.H."/>
        </authorList>
    </citation>
    <scope>NUCLEOTIDE SEQUENCE [LARGE SCALE GENOMIC DNA]</scope>
    <source>
        <strain evidence="2">JHB</strain>
    </source>
</reference>
<dbReference type="EnsemblMetazoa" id="CPIJ015146-RA">
    <property type="protein sequence ID" value="CPIJ015146-PA"/>
    <property type="gene ID" value="CPIJ015146"/>
</dbReference>
<feature type="region of interest" description="Disordered" evidence="1">
    <location>
        <begin position="41"/>
        <end position="61"/>
    </location>
</feature>
<protein>
    <submittedName>
        <fullName evidence="2 3">Serine protease</fullName>
    </submittedName>
</protein>
<name>B0X6I5_CULQU</name>
<sequence>MAAEIHDTFYVPRQWIIKCAVLTRINAGTISVDLTREFSDHNDDTTSHSGPKRTCGFPSAPGQVRYRWPTYDSVLTTGQLNDVGLVGGVLSTPKRNECGMRIDGGEDADLDEFHGWQCKSTKISGPSASSAVLLVNNRYVVTAEDGGNAVSAVNSASGWSIVTPRPRSNASRRTTRRFVLIYRWTWHCRRRSPTRYTELSKLNKIALLGMARDDSKQTLSCLSARIRFSVAGDVNFEPQSNQAKAGHQGVRAKTVPDVTRNSCTLIKLPKVWTLEGLAYGNRCDIEDWAGIYSGCSRTWTGSVVVMCKLPLQTELRDLLLCAAVQNY</sequence>
<accession>B0X6I5</accession>
<keyword evidence="2" id="KW-0645">Protease</keyword>
<evidence type="ECO:0000256" key="1">
    <source>
        <dbReference type="SAM" id="MobiDB-lite"/>
    </source>
</evidence>
<dbReference type="GO" id="GO:0006508">
    <property type="term" value="P:proteolysis"/>
    <property type="evidence" value="ECO:0007669"/>
    <property type="project" value="UniProtKB-KW"/>
</dbReference>
<dbReference type="GO" id="GO:0008233">
    <property type="term" value="F:peptidase activity"/>
    <property type="evidence" value="ECO:0007669"/>
    <property type="project" value="UniProtKB-KW"/>
</dbReference>
<proteinExistence type="predicted"/>
<dbReference type="HOGENOM" id="CLU_850614_0_0_1"/>
<evidence type="ECO:0000313" key="4">
    <source>
        <dbReference type="Proteomes" id="UP000002320"/>
    </source>
</evidence>
<evidence type="ECO:0000313" key="2">
    <source>
        <dbReference type="EMBL" id="EDS41468.1"/>
    </source>
</evidence>
<dbReference type="VEuPathDB" id="VectorBase:CPIJ015146"/>
<organism>
    <name type="scientific">Culex quinquefasciatus</name>
    <name type="common">Southern house mosquito</name>
    <name type="synonym">Culex pungens</name>
    <dbReference type="NCBI Taxonomy" id="7176"/>
    <lineage>
        <taxon>Eukaryota</taxon>
        <taxon>Metazoa</taxon>
        <taxon>Ecdysozoa</taxon>
        <taxon>Arthropoda</taxon>
        <taxon>Hexapoda</taxon>
        <taxon>Insecta</taxon>
        <taxon>Pterygota</taxon>
        <taxon>Neoptera</taxon>
        <taxon>Endopterygota</taxon>
        <taxon>Diptera</taxon>
        <taxon>Nematocera</taxon>
        <taxon>Culicoidea</taxon>
        <taxon>Culicidae</taxon>
        <taxon>Culicinae</taxon>
        <taxon>Culicini</taxon>
        <taxon>Culex</taxon>
        <taxon>Culex</taxon>
    </lineage>
</organism>
<dbReference type="VEuPathDB" id="VectorBase:CQUJHB000919"/>
<dbReference type="AlphaFoldDB" id="B0X6I5"/>
<keyword evidence="2" id="KW-0378">Hydrolase</keyword>
<reference evidence="3" key="2">
    <citation type="submission" date="2020-05" db="UniProtKB">
        <authorList>
            <consortium name="EnsemblMetazoa"/>
        </authorList>
    </citation>
    <scope>IDENTIFICATION</scope>
    <source>
        <strain evidence="3">JHB</strain>
    </source>
</reference>